<dbReference type="Proteomes" id="UP000287166">
    <property type="component" value="Unassembled WGS sequence"/>
</dbReference>
<feature type="region of interest" description="Disordered" evidence="2">
    <location>
        <begin position="720"/>
        <end position="743"/>
    </location>
</feature>
<feature type="compositionally biased region" description="Polar residues" evidence="2">
    <location>
        <begin position="125"/>
        <end position="135"/>
    </location>
</feature>
<evidence type="ECO:0000313" key="4">
    <source>
        <dbReference type="EMBL" id="GBE78425.1"/>
    </source>
</evidence>
<feature type="compositionally biased region" description="Low complexity" evidence="2">
    <location>
        <begin position="760"/>
        <end position="776"/>
    </location>
</feature>
<dbReference type="GeneID" id="38775342"/>
<evidence type="ECO:0000313" key="5">
    <source>
        <dbReference type="Proteomes" id="UP000287166"/>
    </source>
</evidence>
<feature type="region of interest" description="Disordered" evidence="2">
    <location>
        <begin position="246"/>
        <end position="432"/>
    </location>
</feature>
<evidence type="ECO:0000256" key="2">
    <source>
        <dbReference type="SAM" id="MobiDB-lite"/>
    </source>
</evidence>
<feature type="compositionally biased region" description="Acidic residues" evidence="2">
    <location>
        <begin position="392"/>
        <end position="407"/>
    </location>
</feature>
<accession>A0A401G8C7</accession>
<dbReference type="RefSeq" id="XP_027609338.1">
    <property type="nucleotide sequence ID" value="XM_027753537.1"/>
</dbReference>
<keyword evidence="5" id="KW-1185">Reference proteome</keyword>
<dbReference type="Pfam" id="PF18210">
    <property type="entry name" value="Knl1_RWD_C"/>
    <property type="match status" value="1"/>
</dbReference>
<feature type="compositionally biased region" description="Basic residues" evidence="2">
    <location>
        <begin position="149"/>
        <end position="160"/>
    </location>
</feature>
<feature type="compositionally biased region" description="Polar residues" evidence="2">
    <location>
        <begin position="247"/>
        <end position="259"/>
    </location>
</feature>
<evidence type="ECO:0000256" key="1">
    <source>
        <dbReference type="SAM" id="Coils"/>
    </source>
</evidence>
<reference evidence="4 5" key="1">
    <citation type="journal article" date="2018" name="Sci. Rep.">
        <title>Genome sequence of the cauliflower mushroom Sparassis crispa (Hanabiratake) and its association with beneficial usage.</title>
        <authorList>
            <person name="Kiyama R."/>
            <person name="Furutani Y."/>
            <person name="Kawaguchi K."/>
            <person name="Nakanishi T."/>
        </authorList>
    </citation>
    <scope>NUCLEOTIDE SEQUENCE [LARGE SCALE GENOMIC DNA]</scope>
</reference>
<feature type="compositionally biased region" description="Polar residues" evidence="2">
    <location>
        <begin position="281"/>
        <end position="297"/>
    </location>
</feature>
<gene>
    <name evidence="4" type="ORF">SCP_0113130</name>
</gene>
<dbReference type="GO" id="GO:0000776">
    <property type="term" value="C:kinetochore"/>
    <property type="evidence" value="ECO:0007669"/>
    <property type="project" value="TreeGrafter"/>
</dbReference>
<dbReference type="InterPro" id="IPR040850">
    <property type="entry name" value="Knl1_RWD_C"/>
</dbReference>
<sequence>MVNKVSPNRRRSIAVLGQSSSKQSQSRRRAYSIAPGEKLSPAAKARRSLAPRKSILKASINFQDGAESSTFTGDDNITQTMDFTDIHNAAARKSLGRRVSFASHAHVRIFERKKTNGSADPPFSPTQGSFPQTESRTNDENVYPDTARGGRRSSVRRRSSTRFSEFGEQSMDMDIDDDAPVPDDFINENNIFHQEGSALEDDEFTEDEDDEDMEVTEAIQLNINRKRSLSLGPGHPSLALRRRSSIAPATSTQHQSENQIPRPGQQAHFNAEPKIIEEGQNVDQDLTTSSAQSQSYLSEDPSDENTAPMEFTIPISRSLRPPPERSEVWQQLAAITHAGVASEPPPESDEDEPFLQPDRDDTAEDMDLTAATQRLLRARSSIGLPPLKGGDPDADAEDDFGGADSFDDGVQGKIPDDSFTSTEDSFADDGAAGDRTMNITALMRQSLGATDSSMDVTGVYDDENVVRVPVTAPRERVDSLPAPVAPAEEAPPTSASLPSVFTATESARPSVFSIAKTPVPTPRSPAETAASAIIPKPFTFSLVRAPSPTKGAAPSPAPSSSIPRPIFGQARPHKGTAAFASPTPRKSPLKRPITDSAQDRPSPAKRPAVGRLEPAKVAIFEPPQPQPMANRRTSAVRRPSGYFAQRKSLGAGILPPTITNAANADTRTAAGPKKIAGQGLGLGRFRASVGAVPSGNGPGIGVGQSQPGKEGTSLYPDVANIVRQDPPTPSKALSPAPGPKAGGCEREVLRQVVAAPSPTRGSPAPALRPSSPALGAVKQETPQRSASPAVGSPRRPSPAVIASTSESGIILDLPLKDVDIPGILQTAPLPSAVTAQWRDGVEDDAGFEDEGPPISIEQFFTMTGIRFMDELTMPKPRQSVVPPMQLRSRARRRSSSEFAAEQDEDPIPLAEFSIAMAVEVPQLEIYTAVVNDLTAWIGNSKKICLEAERETEKDTPELFREFAAADESEKAMLVHQLKLIKANNYGTAKSQWYDWKTTWVNRLYDQAEQEFSHLESDAQVLADLMKEAQDILPALRGEYAQVMAELQQEQADISEIENSDQDFLNELKATIAEQQTELEVFRSDVSEGKAKLERLEEKLAEINAQKKEASVAIAEAQYFVHLKKEGTNFEVFRLKEELEALQDLHYWRATKVQADLTEFVYASRYQVSIPCLKYRPTLAKVSVCKAKNIRTRERDQFPRFTDLAIQVAQQLVFEAPPHANIREIVELLGDFWSSCAQLRAQLTFLAIKYPLSVEAVQSLNSGLPDLHIKATVLFPSAKGKAYISFILDRQTYSKWPISIGSLKATVEVAYGRVERKTALDAVLGRLAQASSVDSHGCLLDACIEATEQFV</sequence>
<keyword evidence="1" id="KW-0175">Coiled coil</keyword>
<evidence type="ECO:0000259" key="3">
    <source>
        <dbReference type="SMART" id="SM00787"/>
    </source>
</evidence>
<dbReference type="GO" id="GO:0007094">
    <property type="term" value="P:mitotic spindle assembly checkpoint signaling"/>
    <property type="evidence" value="ECO:0007669"/>
    <property type="project" value="TreeGrafter"/>
</dbReference>
<dbReference type="InterPro" id="IPR033338">
    <property type="entry name" value="Spc105/Spc7"/>
</dbReference>
<dbReference type="SMART" id="SM00787">
    <property type="entry name" value="Spc7"/>
    <property type="match status" value="1"/>
</dbReference>
<feature type="region of interest" description="Disordered" evidence="2">
    <location>
        <begin position="755"/>
        <end position="801"/>
    </location>
</feature>
<feature type="compositionally biased region" description="Low complexity" evidence="2">
    <location>
        <begin position="545"/>
        <end position="565"/>
    </location>
</feature>
<feature type="region of interest" description="Disordered" evidence="2">
    <location>
        <begin position="1"/>
        <end position="50"/>
    </location>
</feature>
<dbReference type="Pfam" id="PF08317">
    <property type="entry name" value="Spc7"/>
    <property type="match status" value="1"/>
</dbReference>
<dbReference type="InParanoid" id="A0A401G8C7"/>
<dbReference type="PANTHER" id="PTHR28260">
    <property type="entry name" value="SPINDLE POLE BODY COMPONENT SPC105"/>
    <property type="match status" value="1"/>
</dbReference>
<protein>
    <recommendedName>
        <fullName evidence="3">Spc7 kinetochore protein domain-containing protein</fullName>
    </recommendedName>
</protein>
<comment type="caution">
    <text evidence="4">The sequence shown here is derived from an EMBL/GenBank/DDBJ whole genome shotgun (WGS) entry which is preliminary data.</text>
</comment>
<dbReference type="STRING" id="139825.A0A401G8C7"/>
<dbReference type="FunCoup" id="A0A401G8C7">
    <property type="interactions" value="49"/>
</dbReference>
<dbReference type="EMBL" id="BFAD01000001">
    <property type="protein sequence ID" value="GBE78425.1"/>
    <property type="molecule type" value="Genomic_DNA"/>
</dbReference>
<feature type="compositionally biased region" description="Acidic residues" evidence="2">
    <location>
        <begin position="198"/>
        <end position="212"/>
    </location>
</feature>
<dbReference type="InterPro" id="IPR013253">
    <property type="entry name" value="Spc7_domain"/>
</dbReference>
<feature type="region of interest" description="Disordered" evidence="2">
    <location>
        <begin position="112"/>
        <end position="175"/>
    </location>
</feature>
<organism evidence="4 5">
    <name type="scientific">Sparassis crispa</name>
    <dbReference type="NCBI Taxonomy" id="139825"/>
    <lineage>
        <taxon>Eukaryota</taxon>
        <taxon>Fungi</taxon>
        <taxon>Dikarya</taxon>
        <taxon>Basidiomycota</taxon>
        <taxon>Agaricomycotina</taxon>
        <taxon>Agaricomycetes</taxon>
        <taxon>Polyporales</taxon>
        <taxon>Sparassidaceae</taxon>
        <taxon>Sparassis</taxon>
    </lineage>
</organism>
<feature type="coiled-coil region" evidence="1">
    <location>
        <begin position="1004"/>
        <end position="1115"/>
    </location>
</feature>
<dbReference type="GO" id="GO:0034501">
    <property type="term" value="P:protein localization to kinetochore"/>
    <property type="evidence" value="ECO:0007669"/>
    <property type="project" value="TreeGrafter"/>
</dbReference>
<dbReference type="OrthoDB" id="5592879at2759"/>
<dbReference type="GO" id="GO:1990758">
    <property type="term" value="P:mitotic sister chromatid biorientation"/>
    <property type="evidence" value="ECO:0007669"/>
    <property type="project" value="TreeGrafter"/>
</dbReference>
<proteinExistence type="predicted"/>
<feature type="region of interest" description="Disordered" evidence="2">
    <location>
        <begin position="695"/>
        <end position="714"/>
    </location>
</feature>
<name>A0A401G8C7_9APHY</name>
<feature type="domain" description="Spc7 kinetochore protein" evidence="3">
    <location>
        <begin position="842"/>
        <end position="1170"/>
    </location>
</feature>
<dbReference type="PANTHER" id="PTHR28260:SF1">
    <property type="entry name" value="SPINDLE POLE BODY COMPONENT SPC105"/>
    <property type="match status" value="1"/>
</dbReference>
<feature type="region of interest" description="Disordered" evidence="2">
    <location>
        <begin position="192"/>
        <end position="212"/>
    </location>
</feature>
<feature type="region of interest" description="Disordered" evidence="2">
    <location>
        <begin position="545"/>
        <end position="637"/>
    </location>
</feature>